<sequence length="970" mass="99905">MQQVASAVGVAPKAGTPAVSAPLATTGLVTGTLGFIDNSGQALTYTYTDPANGTVAVAADGTYSYLPTVDARLAAAGGTGPATDTFTVTAFNGIASAHETVTVPISPDIPVAGTPTVGAPDPITGAITGAVTATDPASQPLTYSITTGPAKGTITDFDSSTGAFTYTPTTSSQLAAEIAGAVGADTFTVSASNGAASATVTIHVVVDPGTPQADNPTIDTTDTRTGVVTGTAAFTDPAGGELMYSVSTNPANGTVTVDNEGFYTYTPNGDTTETVDSFAVTVTNGVHSAAETISVPINTQDAIVGTWEITSEPDTSPAPDNWIATITRTGDEYTQTIVWTYSGGETDTWHYGTFTRTDAGNYTATSGEGGDTPEGEHIDEWTAADELHWLQDSYGDDAVISDLVYDPYTLWTLNISDEGNTFTETHNVTETYTVTLPADHTLDGFGETSFTTDGLVNVYTFDDSWSETLTATLVSDSTVVDVPEPGTPIVSAADPDTGVVTGMAVFTDPEGATLTYSVSTGPTKGVITEFDSGTGAFIYTPDGDASGTTDSFAVTASNGIYRATETISVPITSATQDAIVGVWNVTSITVANSDGSDPEAVEIPEGYEYAFTFTVADNGYTAAIEFADGNDASVTVPLGTLTETVAGTYTGSATSEDPQAVIDSWSGQGISVEVSDYESATKSTVVIAGDGTMMTYTLEEHDSYTITLPSNITYADDSATLLSSDDSTSVYAVEYSQLVTLSAVKAVDTPVAGTPVVSAADPDTGVVTGMAVFTDPEGVALTYSVSTDPTKGIITDFDSSTGEFVYTPNDDATGIRDTFTVTATNGIASATQTIAVPINSATQDALAGTWEVTGTYVDGELTSAPADFATLNFSDTGNGYASEMTFSGTTAELTTWLGAPEPVILFQTEPGTYSGSYVNGSSSTVTFTASLSDDELTLTWIIGFVDLNDPQNSYTSPFFTAVKTEDVINL</sequence>
<reference evidence="1 2" key="1">
    <citation type="submission" date="2022-11" db="EMBL/GenBank/DDBJ databases">
        <title>Mycobacterium sp. nov.</title>
        <authorList>
            <person name="Papic B."/>
            <person name="Spicic S."/>
            <person name="Duvnjak S."/>
        </authorList>
    </citation>
    <scope>NUCLEOTIDE SEQUENCE [LARGE SCALE GENOMIC DNA]</scope>
    <source>
        <strain evidence="1 2">CVI_P4</strain>
    </source>
</reference>
<dbReference type="Gene3D" id="2.60.40.10">
    <property type="entry name" value="Immunoglobulins"/>
    <property type="match status" value="1"/>
</dbReference>
<keyword evidence="2" id="KW-1185">Reference proteome</keyword>
<comment type="caution">
    <text evidence="1">The sequence shown here is derived from an EMBL/GenBank/DDBJ whole genome shotgun (WGS) entry which is preliminary data.</text>
</comment>
<dbReference type="RefSeq" id="WP_265995431.1">
    <property type="nucleotide sequence ID" value="NZ_JAPJDN010000003.1"/>
</dbReference>
<name>A0ABT3S956_9MYCO</name>
<proteinExistence type="predicted"/>
<dbReference type="Pfam" id="PF17963">
    <property type="entry name" value="Big_9"/>
    <property type="match status" value="3"/>
</dbReference>
<gene>
    <name evidence="1" type="ORF">ORI27_04935</name>
</gene>
<dbReference type="EMBL" id="JAPJDO010000003">
    <property type="protein sequence ID" value="MCX2936033.1"/>
    <property type="molecule type" value="Genomic_DNA"/>
</dbReference>
<evidence type="ECO:0000313" key="2">
    <source>
        <dbReference type="Proteomes" id="UP001300745"/>
    </source>
</evidence>
<organism evidence="1 2">
    <name type="scientific">Mycobacterium pinniadriaticum</name>
    <dbReference type="NCBI Taxonomy" id="2994102"/>
    <lineage>
        <taxon>Bacteria</taxon>
        <taxon>Bacillati</taxon>
        <taxon>Actinomycetota</taxon>
        <taxon>Actinomycetes</taxon>
        <taxon>Mycobacteriales</taxon>
        <taxon>Mycobacteriaceae</taxon>
        <taxon>Mycobacterium</taxon>
    </lineage>
</organism>
<dbReference type="Proteomes" id="UP001300745">
    <property type="component" value="Unassembled WGS sequence"/>
</dbReference>
<protein>
    <submittedName>
        <fullName evidence="1">Ig-like domain-containing protein</fullName>
    </submittedName>
</protein>
<evidence type="ECO:0000313" key="1">
    <source>
        <dbReference type="EMBL" id="MCX2936033.1"/>
    </source>
</evidence>
<accession>A0ABT3S956</accession>
<dbReference type="InterPro" id="IPR013783">
    <property type="entry name" value="Ig-like_fold"/>
</dbReference>